<evidence type="ECO:0000256" key="6">
    <source>
        <dbReference type="SAM" id="Phobius"/>
    </source>
</evidence>
<feature type="domain" description="Major facilitator superfamily (MFS) profile" evidence="7">
    <location>
        <begin position="8"/>
        <end position="452"/>
    </location>
</feature>
<feature type="transmembrane region" description="Helical" evidence="6">
    <location>
        <begin position="356"/>
        <end position="380"/>
    </location>
</feature>
<dbReference type="PROSITE" id="PS00216">
    <property type="entry name" value="SUGAR_TRANSPORT_1"/>
    <property type="match status" value="1"/>
</dbReference>
<dbReference type="Proteomes" id="UP000661696">
    <property type="component" value="Unassembled WGS sequence"/>
</dbReference>
<evidence type="ECO:0000256" key="4">
    <source>
        <dbReference type="ARBA" id="ARBA00022989"/>
    </source>
</evidence>
<feature type="transmembrane region" description="Helical" evidence="6">
    <location>
        <begin position="296"/>
        <end position="318"/>
    </location>
</feature>
<evidence type="ECO:0000256" key="1">
    <source>
        <dbReference type="ARBA" id="ARBA00004141"/>
    </source>
</evidence>
<evidence type="ECO:0000313" key="8">
    <source>
        <dbReference type="EMBL" id="MBL1220304.1"/>
    </source>
</evidence>
<accession>A0ABS1QCD6</accession>
<keyword evidence="3 6" id="KW-0812">Transmembrane</keyword>
<feature type="transmembrane region" description="Helical" evidence="6">
    <location>
        <begin position="161"/>
        <end position="183"/>
    </location>
</feature>
<feature type="transmembrane region" description="Helical" evidence="6">
    <location>
        <begin position="74"/>
        <end position="93"/>
    </location>
</feature>
<dbReference type="PANTHER" id="PTHR42718">
    <property type="entry name" value="MAJOR FACILITATOR SUPERFAMILY MULTIDRUG TRANSPORTER MFSC"/>
    <property type="match status" value="1"/>
</dbReference>
<dbReference type="Gene3D" id="1.20.1250.20">
    <property type="entry name" value="MFS general substrate transporter like domains"/>
    <property type="match status" value="1"/>
</dbReference>
<feature type="transmembrane region" description="Helical" evidence="6">
    <location>
        <begin position="431"/>
        <end position="449"/>
    </location>
</feature>
<dbReference type="InterPro" id="IPR011701">
    <property type="entry name" value="MFS"/>
</dbReference>
<evidence type="ECO:0000313" key="9">
    <source>
        <dbReference type="Proteomes" id="UP000661696"/>
    </source>
</evidence>
<keyword evidence="2" id="KW-0813">Transport</keyword>
<dbReference type="PROSITE" id="PS50850">
    <property type="entry name" value="MFS"/>
    <property type="match status" value="1"/>
</dbReference>
<comment type="subcellular location">
    <subcellularLocation>
        <location evidence="1">Membrane</location>
        <topology evidence="1">Multi-pass membrane protein</topology>
    </subcellularLocation>
</comment>
<feature type="transmembrane region" description="Helical" evidence="6">
    <location>
        <begin position="99"/>
        <end position="121"/>
    </location>
</feature>
<dbReference type="EMBL" id="JAELVM010000001">
    <property type="protein sequence ID" value="MBL1220304.1"/>
    <property type="molecule type" value="Genomic_DNA"/>
</dbReference>
<keyword evidence="4 6" id="KW-1133">Transmembrane helix</keyword>
<dbReference type="RefSeq" id="WP_202089631.1">
    <property type="nucleotide sequence ID" value="NZ_JAELVM010000001.1"/>
</dbReference>
<comment type="caution">
    <text evidence="8">The sequence shown here is derived from an EMBL/GenBank/DDBJ whole genome shotgun (WGS) entry which is preliminary data.</text>
</comment>
<proteinExistence type="predicted"/>
<dbReference type="InterPro" id="IPR020846">
    <property type="entry name" value="MFS_dom"/>
</dbReference>
<protein>
    <submittedName>
        <fullName evidence="8">MFS transporter</fullName>
    </submittedName>
</protein>
<dbReference type="SUPFAM" id="SSF103473">
    <property type="entry name" value="MFS general substrate transporter"/>
    <property type="match status" value="1"/>
</dbReference>
<keyword evidence="5 6" id="KW-0472">Membrane</keyword>
<feature type="transmembrane region" description="Helical" evidence="6">
    <location>
        <begin position="44"/>
        <end position="62"/>
    </location>
</feature>
<feature type="transmembrane region" description="Helical" evidence="6">
    <location>
        <begin position="195"/>
        <end position="213"/>
    </location>
</feature>
<dbReference type="PANTHER" id="PTHR42718:SF9">
    <property type="entry name" value="MAJOR FACILITATOR SUPERFAMILY MULTIDRUG TRANSPORTER MFSC"/>
    <property type="match status" value="1"/>
</dbReference>
<organism evidence="8 9">
    <name type="scientific">Chryseobacterium endalhagicum</name>
    <dbReference type="NCBI Taxonomy" id="2797638"/>
    <lineage>
        <taxon>Bacteria</taxon>
        <taxon>Pseudomonadati</taxon>
        <taxon>Bacteroidota</taxon>
        <taxon>Flavobacteriia</taxon>
        <taxon>Flavobacteriales</taxon>
        <taxon>Weeksellaceae</taxon>
        <taxon>Chryseobacterium group</taxon>
        <taxon>Chryseobacterium</taxon>
    </lineage>
</organism>
<sequence length="462" mass="49608">MSTRKNLILILASVGTFVEALDIAIINLTIPSIQEQFHIGAETVQWLQTLYVLFFGGFLIIGGKLSDQLGRKKIFLIGGLIFMLTSLGAGLSQSFEVLAIFRALQGLGAALIMPSALSIVTNTFRGEQERNRAIGIFSSFAAIGSGSGLSVGGIISTYLSWHWVFLINVPILLITLIFAYQYLPADEKSEAGQKTDLVSGMLLVLGLLSLTYGTHELVHIKENPILIIGSLVLSVLLLVAVFIRLKSVAQPLIDLKIFKHRSLMISNAVFLTLGAFFIGFLFLISLMLQKDMGHSAASAGLMLVPFSIMSALAAKFVLPYISKRLSSSQMGVFGWSFMLAGALSLLIAVYTGHPLAVVLLGAACISGIGMTFCFTALSVMGIQDVEPSHYGVASSLSSTSYFLGAGIGLSFMTLMSQIFPSKYAVGDLSLIILAGYALLALGMLLYFIFKSLKIRQTEIAVS</sequence>
<feature type="transmembrane region" description="Helical" evidence="6">
    <location>
        <begin position="330"/>
        <end position="350"/>
    </location>
</feature>
<gene>
    <name evidence="8" type="ORF">JET18_05610</name>
</gene>
<dbReference type="Pfam" id="PF07690">
    <property type="entry name" value="MFS_1"/>
    <property type="match status" value="1"/>
</dbReference>
<keyword evidence="9" id="KW-1185">Reference proteome</keyword>
<feature type="transmembrane region" description="Helical" evidence="6">
    <location>
        <begin position="401"/>
        <end position="419"/>
    </location>
</feature>
<dbReference type="InterPro" id="IPR005829">
    <property type="entry name" value="Sugar_transporter_CS"/>
</dbReference>
<dbReference type="CDD" id="cd17321">
    <property type="entry name" value="MFS_MMR_MDR_like"/>
    <property type="match status" value="1"/>
</dbReference>
<evidence type="ECO:0000256" key="5">
    <source>
        <dbReference type="ARBA" id="ARBA00023136"/>
    </source>
</evidence>
<dbReference type="InterPro" id="IPR036259">
    <property type="entry name" value="MFS_trans_sf"/>
</dbReference>
<evidence type="ECO:0000256" key="3">
    <source>
        <dbReference type="ARBA" id="ARBA00022692"/>
    </source>
</evidence>
<reference evidence="8 9" key="1">
    <citation type="submission" date="2020-12" db="EMBL/GenBank/DDBJ databases">
        <title>Chryseobacterium endoalhailicus sp. nov., isolated from seed of leguminous plant.</title>
        <authorList>
            <person name="Zhang X."/>
        </authorList>
    </citation>
    <scope>NUCLEOTIDE SEQUENCE [LARGE SCALE GENOMIC DNA]</scope>
    <source>
        <strain evidence="8 9">L7</strain>
    </source>
</reference>
<feature type="transmembrane region" description="Helical" evidence="6">
    <location>
        <begin position="133"/>
        <end position="155"/>
    </location>
</feature>
<dbReference type="Gene3D" id="1.20.1720.10">
    <property type="entry name" value="Multidrug resistance protein D"/>
    <property type="match status" value="1"/>
</dbReference>
<evidence type="ECO:0000259" key="7">
    <source>
        <dbReference type="PROSITE" id="PS50850"/>
    </source>
</evidence>
<name>A0ABS1QCD6_9FLAO</name>
<evidence type="ECO:0000256" key="2">
    <source>
        <dbReference type="ARBA" id="ARBA00022448"/>
    </source>
</evidence>
<feature type="transmembrane region" description="Helical" evidence="6">
    <location>
        <begin position="264"/>
        <end position="284"/>
    </location>
</feature>
<feature type="transmembrane region" description="Helical" evidence="6">
    <location>
        <begin position="225"/>
        <end position="243"/>
    </location>
</feature>